<evidence type="ECO:0000256" key="1">
    <source>
        <dbReference type="SAM" id="SignalP"/>
    </source>
</evidence>
<evidence type="ECO:0000313" key="2">
    <source>
        <dbReference type="EMBL" id="PBL04631.1"/>
    </source>
</evidence>
<name>A0A2H3EEJ9_ARMGA</name>
<feature type="chain" id="PRO_5013870752" evidence="1">
    <location>
        <begin position="28"/>
        <end position="55"/>
    </location>
</feature>
<protein>
    <submittedName>
        <fullName evidence="2">Uncharacterized protein</fullName>
    </submittedName>
</protein>
<sequence>MPVTPDLGLETLQILLLAVIQQCMVDGTNTLGWSFYTNMELTEVIDMTCVQCLVG</sequence>
<dbReference type="Proteomes" id="UP000217790">
    <property type="component" value="Unassembled WGS sequence"/>
</dbReference>
<proteinExistence type="predicted"/>
<feature type="signal peptide" evidence="1">
    <location>
        <begin position="1"/>
        <end position="27"/>
    </location>
</feature>
<evidence type="ECO:0000313" key="3">
    <source>
        <dbReference type="Proteomes" id="UP000217790"/>
    </source>
</evidence>
<keyword evidence="3" id="KW-1185">Reference proteome</keyword>
<dbReference type="OrthoDB" id="6613063at2759"/>
<accession>A0A2H3EEJ9</accession>
<dbReference type="InParanoid" id="A0A2H3EEJ9"/>
<keyword evidence="1" id="KW-0732">Signal</keyword>
<organism evidence="2 3">
    <name type="scientific">Armillaria gallica</name>
    <name type="common">Bulbous honey fungus</name>
    <name type="synonym">Armillaria bulbosa</name>
    <dbReference type="NCBI Taxonomy" id="47427"/>
    <lineage>
        <taxon>Eukaryota</taxon>
        <taxon>Fungi</taxon>
        <taxon>Dikarya</taxon>
        <taxon>Basidiomycota</taxon>
        <taxon>Agaricomycotina</taxon>
        <taxon>Agaricomycetes</taxon>
        <taxon>Agaricomycetidae</taxon>
        <taxon>Agaricales</taxon>
        <taxon>Marasmiineae</taxon>
        <taxon>Physalacriaceae</taxon>
        <taxon>Armillaria</taxon>
    </lineage>
</organism>
<gene>
    <name evidence="2" type="ORF">ARMGADRAFT_912439</name>
</gene>
<dbReference type="EMBL" id="KZ293644">
    <property type="protein sequence ID" value="PBL04631.1"/>
    <property type="molecule type" value="Genomic_DNA"/>
</dbReference>
<reference evidence="3" key="1">
    <citation type="journal article" date="2017" name="Nat. Ecol. Evol.">
        <title>Genome expansion and lineage-specific genetic innovations in the forest pathogenic fungi Armillaria.</title>
        <authorList>
            <person name="Sipos G."/>
            <person name="Prasanna A.N."/>
            <person name="Walter M.C."/>
            <person name="O'Connor E."/>
            <person name="Balint B."/>
            <person name="Krizsan K."/>
            <person name="Kiss B."/>
            <person name="Hess J."/>
            <person name="Varga T."/>
            <person name="Slot J."/>
            <person name="Riley R."/>
            <person name="Boka B."/>
            <person name="Rigling D."/>
            <person name="Barry K."/>
            <person name="Lee J."/>
            <person name="Mihaltcheva S."/>
            <person name="LaButti K."/>
            <person name="Lipzen A."/>
            <person name="Waldron R."/>
            <person name="Moloney N.M."/>
            <person name="Sperisen C."/>
            <person name="Kredics L."/>
            <person name="Vagvoelgyi C."/>
            <person name="Patrignani A."/>
            <person name="Fitzpatrick D."/>
            <person name="Nagy I."/>
            <person name="Doyle S."/>
            <person name="Anderson J.B."/>
            <person name="Grigoriev I.V."/>
            <person name="Gueldener U."/>
            <person name="Muensterkoetter M."/>
            <person name="Nagy L.G."/>
        </authorList>
    </citation>
    <scope>NUCLEOTIDE SEQUENCE [LARGE SCALE GENOMIC DNA]</scope>
    <source>
        <strain evidence="3">Ar21-2</strain>
    </source>
</reference>
<dbReference type="AlphaFoldDB" id="A0A2H3EEJ9"/>